<dbReference type="GO" id="GO:0050545">
    <property type="term" value="F:sulfopyruvate decarboxylase activity"/>
    <property type="evidence" value="ECO:0007669"/>
    <property type="project" value="TreeGrafter"/>
</dbReference>
<gene>
    <name evidence="8" type="ORF">D0466_12235</name>
</gene>
<sequence length="248" mass="26916">MKKIHLLTRKEEINEQKMAEGDKIAVVLDVLLATTTIVSALHDGAVEVIPVLDCDEAVSLHKQSGETDWILAGELSAKPVEGFVYPSPSILRNSVSGKVLVLSTTNGTVALRKSTGAKEVFIASLLNNPFVASEISKNWQDETIMVVCSGNSGEMSLEDFYGAGHFIDCLYREKGGEVELTDAALAAHFFYKGKQDEAIAILRSSYVGKMFDKHRFEDELGFAAQKGIIGLAPKLKQGKIALEASVKQ</sequence>
<dbReference type="InterPro" id="IPR036702">
    <property type="entry name" value="ComB-like_sf"/>
</dbReference>
<evidence type="ECO:0000256" key="5">
    <source>
        <dbReference type="ARBA" id="ARBA00022801"/>
    </source>
</evidence>
<comment type="catalytic activity">
    <reaction evidence="7">
        <text>(2R)-O-phospho-3-sulfolactate + H2O = (2R)-3-sulfolactate + phosphate</text>
        <dbReference type="Rhea" id="RHEA:23416"/>
        <dbReference type="ChEBI" id="CHEBI:15377"/>
        <dbReference type="ChEBI" id="CHEBI:15597"/>
        <dbReference type="ChEBI" id="CHEBI:43474"/>
        <dbReference type="ChEBI" id="CHEBI:58738"/>
        <dbReference type="EC" id="3.1.3.71"/>
    </reaction>
</comment>
<dbReference type="RefSeq" id="WP_117322858.1">
    <property type="nucleotide sequence ID" value="NZ_QVTD01000006.1"/>
</dbReference>
<dbReference type="PANTHER" id="PTHR37311">
    <property type="entry name" value="2-PHOSPHOSULFOLACTATE PHOSPHATASE-RELATED"/>
    <property type="match status" value="1"/>
</dbReference>
<dbReference type="GO" id="GO:0000287">
    <property type="term" value="F:magnesium ion binding"/>
    <property type="evidence" value="ECO:0007669"/>
    <property type="project" value="InterPro"/>
</dbReference>
<keyword evidence="5" id="KW-0378">Hydrolase</keyword>
<evidence type="ECO:0000256" key="2">
    <source>
        <dbReference type="ARBA" id="ARBA00009997"/>
    </source>
</evidence>
<dbReference type="Pfam" id="PF04029">
    <property type="entry name" value="2-ph_phosp"/>
    <property type="match status" value="1"/>
</dbReference>
<proteinExistence type="inferred from homology"/>
<name>A0A372LD06_9BACI</name>
<evidence type="ECO:0000313" key="8">
    <source>
        <dbReference type="EMBL" id="RFU63493.1"/>
    </source>
</evidence>
<dbReference type="EC" id="3.1.3.71" evidence="3"/>
<dbReference type="Gene3D" id="3.90.1560.10">
    <property type="entry name" value="ComB-like"/>
    <property type="match status" value="1"/>
</dbReference>
<evidence type="ECO:0000256" key="7">
    <source>
        <dbReference type="ARBA" id="ARBA00033711"/>
    </source>
</evidence>
<organism evidence="8 9">
    <name type="scientific">Peribacillus glennii</name>
    <dbReference type="NCBI Taxonomy" id="2303991"/>
    <lineage>
        <taxon>Bacteria</taxon>
        <taxon>Bacillati</taxon>
        <taxon>Bacillota</taxon>
        <taxon>Bacilli</taxon>
        <taxon>Bacillales</taxon>
        <taxon>Bacillaceae</taxon>
        <taxon>Peribacillus</taxon>
    </lineage>
</organism>
<keyword evidence="6" id="KW-0460">Magnesium</keyword>
<dbReference type="OrthoDB" id="4913at2"/>
<dbReference type="SUPFAM" id="SSF142823">
    <property type="entry name" value="ComB-like"/>
    <property type="match status" value="1"/>
</dbReference>
<dbReference type="AlphaFoldDB" id="A0A372LD06"/>
<comment type="caution">
    <text evidence="8">The sequence shown here is derived from an EMBL/GenBank/DDBJ whole genome shotgun (WGS) entry which is preliminary data.</text>
</comment>
<evidence type="ECO:0000256" key="6">
    <source>
        <dbReference type="ARBA" id="ARBA00022842"/>
    </source>
</evidence>
<dbReference type="PANTHER" id="PTHR37311:SF1">
    <property type="entry name" value="2-PHOSPHOSULFOLACTATE PHOSPHATASE-RELATED"/>
    <property type="match status" value="1"/>
</dbReference>
<evidence type="ECO:0000256" key="4">
    <source>
        <dbReference type="ARBA" id="ARBA00021948"/>
    </source>
</evidence>
<keyword evidence="9" id="KW-1185">Reference proteome</keyword>
<evidence type="ECO:0000256" key="3">
    <source>
        <dbReference type="ARBA" id="ARBA00012953"/>
    </source>
</evidence>
<evidence type="ECO:0000313" key="9">
    <source>
        <dbReference type="Proteomes" id="UP000262939"/>
    </source>
</evidence>
<dbReference type="GO" id="GO:0050532">
    <property type="term" value="F:2-phosphosulfolactate phosphatase activity"/>
    <property type="evidence" value="ECO:0007669"/>
    <property type="project" value="UniProtKB-EC"/>
</dbReference>
<evidence type="ECO:0000256" key="1">
    <source>
        <dbReference type="ARBA" id="ARBA00001946"/>
    </source>
</evidence>
<dbReference type="Proteomes" id="UP000262939">
    <property type="component" value="Unassembled WGS sequence"/>
</dbReference>
<comment type="similarity">
    <text evidence="2">Belongs to the ComB family.</text>
</comment>
<reference evidence="8 9" key="1">
    <citation type="submission" date="2018-08" db="EMBL/GenBank/DDBJ databases">
        <title>Bacillus chawlae sp. nov., Bacillus glennii sp. nov., and Bacillus saganii sp. nov. Isolated from the Vehicle Assembly Building at Kennedy Space Center where the Viking Spacecraft were Assembled.</title>
        <authorList>
            <person name="Seuylemezian A."/>
            <person name="Vaishampayan P."/>
        </authorList>
    </citation>
    <scope>NUCLEOTIDE SEQUENCE [LARGE SCALE GENOMIC DNA]</scope>
    <source>
        <strain evidence="8 9">V44-8</strain>
    </source>
</reference>
<protein>
    <recommendedName>
        <fullName evidence="4">Probable 2-phosphosulfolactate phosphatase</fullName>
        <ecNumber evidence="3">3.1.3.71</ecNumber>
    </recommendedName>
</protein>
<accession>A0A372LD06</accession>
<comment type="cofactor">
    <cofactor evidence="1">
        <name>Mg(2+)</name>
        <dbReference type="ChEBI" id="CHEBI:18420"/>
    </cofactor>
</comment>
<dbReference type="InterPro" id="IPR005238">
    <property type="entry name" value="ComB-like"/>
</dbReference>
<dbReference type="EMBL" id="QVTD01000006">
    <property type="protein sequence ID" value="RFU63493.1"/>
    <property type="molecule type" value="Genomic_DNA"/>
</dbReference>